<dbReference type="InterPro" id="IPR027417">
    <property type="entry name" value="P-loop_NTPase"/>
</dbReference>
<keyword evidence="2 4" id="KW-0067">ATP-binding</keyword>
<dbReference type="SUPFAM" id="SSF52540">
    <property type="entry name" value="P-loop containing nucleoside triphosphate hydrolases"/>
    <property type="match status" value="2"/>
</dbReference>
<name>A0A930YSA5_9ACTN</name>
<feature type="domain" description="ABC transporter" evidence="3">
    <location>
        <begin position="7"/>
        <end position="185"/>
    </location>
</feature>
<evidence type="ECO:0000256" key="1">
    <source>
        <dbReference type="ARBA" id="ARBA00022741"/>
    </source>
</evidence>
<feature type="non-terminal residue" evidence="4">
    <location>
        <position position="435"/>
    </location>
</feature>
<proteinExistence type="predicted"/>
<gene>
    <name evidence="4" type="ORF">HXK26_07350</name>
</gene>
<sequence length="435" mass="47557">DEGEVFLNGKHVDISNPNDAIAQGIGMVHQHFMLVDNFTVTENIVLGDEVTSFAGVLDPKKAREKVLEIVNEYGFDVDPDAKIEDITVGMQQRVEILKALYRGADTLILDEPTAVLTPQEIEKLIQIMRDLVSKGKTIIIITHKLKEIMSSADECTIIRRGKYMGTVDVSKTNETELANKMVGRNVNLHVDKKPAKPGEVLLSIRDLHVKDERGIEQVNGLNLEVCAGEIVGLAGIDGNGQRELADAINALVKPESGTIAIRGEEIQATTPRNVINHSVATIPSDRQRWGLVLPFSVAENTVLERHGEERFGKGISLDYSKVNEFAKELVEEFDIRPAGCFDHAAGGLSGGNQQKVIIAREVSGEPDVLIAIQPTRGLDVGAIEFVHKALIRERDRGAAILLISLELDEVMDVSDRIAVIYAGQIVGEFEQGAIT</sequence>
<dbReference type="InterPro" id="IPR017871">
    <property type="entry name" value="ABC_transporter-like_CS"/>
</dbReference>
<evidence type="ECO:0000256" key="2">
    <source>
        <dbReference type="ARBA" id="ARBA00022840"/>
    </source>
</evidence>
<reference evidence="4" key="1">
    <citation type="submission" date="2020-04" db="EMBL/GenBank/DDBJ databases">
        <title>Deep metagenomics examines the oral microbiome during advanced dental caries in children, revealing novel taxa and co-occurrences with host molecules.</title>
        <authorList>
            <person name="Baker J.L."/>
            <person name="Morton J.T."/>
            <person name="Dinis M."/>
            <person name="Alvarez R."/>
            <person name="Tran N.C."/>
            <person name="Knight R."/>
            <person name="Edlund A."/>
        </authorList>
    </citation>
    <scope>NUCLEOTIDE SEQUENCE</scope>
    <source>
        <strain evidence="4">JCVI_38_bin.5</strain>
    </source>
</reference>
<dbReference type="PROSITE" id="PS00211">
    <property type="entry name" value="ABC_TRANSPORTER_1"/>
    <property type="match status" value="1"/>
</dbReference>
<dbReference type="PANTHER" id="PTHR43790:SF4">
    <property type="entry name" value="GUANOSINE IMPORT ATP-BINDING PROTEIN NUPO"/>
    <property type="match status" value="1"/>
</dbReference>
<dbReference type="EMBL" id="JABZGW010000401">
    <property type="protein sequence ID" value="MBF4808491.1"/>
    <property type="molecule type" value="Genomic_DNA"/>
</dbReference>
<feature type="non-terminal residue" evidence="4">
    <location>
        <position position="1"/>
    </location>
</feature>
<organism evidence="4 5">
    <name type="scientific">Lancefieldella rimae</name>
    <dbReference type="NCBI Taxonomy" id="1383"/>
    <lineage>
        <taxon>Bacteria</taxon>
        <taxon>Bacillati</taxon>
        <taxon>Actinomycetota</taxon>
        <taxon>Coriobacteriia</taxon>
        <taxon>Coriobacteriales</taxon>
        <taxon>Atopobiaceae</taxon>
        <taxon>Lancefieldella</taxon>
    </lineage>
</organism>
<dbReference type="Gene3D" id="3.40.50.300">
    <property type="entry name" value="P-loop containing nucleotide triphosphate hydrolases"/>
    <property type="match status" value="2"/>
</dbReference>
<evidence type="ECO:0000313" key="4">
    <source>
        <dbReference type="EMBL" id="MBF4808491.1"/>
    </source>
</evidence>
<dbReference type="AlphaFoldDB" id="A0A930YSA5"/>
<keyword evidence="1" id="KW-0547">Nucleotide-binding</keyword>
<dbReference type="PROSITE" id="PS50893">
    <property type="entry name" value="ABC_TRANSPORTER_2"/>
    <property type="match status" value="2"/>
</dbReference>
<dbReference type="InterPro" id="IPR050107">
    <property type="entry name" value="ABC_carbohydrate_import_ATPase"/>
</dbReference>
<accession>A0A930YSA5</accession>
<dbReference type="Pfam" id="PF00005">
    <property type="entry name" value="ABC_tran"/>
    <property type="match status" value="2"/>
</dbReference>
<dbReference type="CDD" id="cd03215">
    <property type="entry name" value="ABC_Carb_Monos_II"/>
    <property type="match status" value="1"/>
</dbReference>
<feature type="domain" description="ABC transporter" evidence="3">
    <location>
        <begin position="202"/>
        <end position="434"/>
    </location>
</feature>
<protein>
    <submittedName>
        <fullName evidence="4">ABC transporter ATP-binding protein</fullName>
    </submittedName>
</protein>
<evidence type="ECO:0000259" key="3">
    <source>
        <dbReference type="PROSITE" id="PS50893"/>
    </source>
</evidence>
<dbReference type="GO" id="GO:0016887">
    <property type="term" value="F:ATP hydrolysis activity"/>
    <property type="evidence" value="ECO:0007669"/>
    <property type="project" value="InterPro"/>
</dbReference>
<dbReference type="PANTHER" id="PTHR43790">
    <property type="entry name" value="CARBOHYDRATE TRANSPORT ATP-BINDING PROTEIN MG119-RELATED"/>
    <property type="match status" value="1"/>
</dbReference>
<evidence type="ECO:0000313" key="5">
    <source>
        <dbReference type="Proteomes" id="UP000698335"/>
    </source>
</evidence>
<dbReference type="InterPro" id="IPR003439">
    <property type="entry name" value="ABC_transporter-like_ATP-bd"/>
</dbReference>
<dbReference type="GO" id="GO:0005524">
    <property type="term" value="F:ATP binding"/>
    <property type="evidence" value="ECO:0007669"/>
    <property type="project" value="UniProtKB-KW"/>
</dbReference>
<dbReference type="Proteomes" id="UP000698335">
    <property type="component" value="Unassembled WGS sequence"/>
</dbReference>
<comment type="caution">
    <text evidence="4">The sequence shown here is derived from an EMBL/GenBank/DDBJ whole genome shotgun (WGS) entry which is preliminary data.</text>
</comment>